<evidence type="ECO:0000256" key="1">
    <source>
        <dbReference type="ARBA" id="ARBA00010251"/>
    </source>
</evidence>
<dbReference type="PANTHER" id="PTHR14392">
    <property type="entry name" value="NIBAN FAMILY MEMBER"/>
    <property type="match status" value="1"/>
</dbReference>
<dbReference type="InterPro" id="IPR059060">
    <property type="entry name" value="Niban_1/2/3_dom"/>
</dbReference>
<dbReference type="InterPro" id="IPR011993">
    <property type="entry name" value="PH-like_dom_sf"/>
</dbReference>
<dbReference type="Pfam" id="PF26086">
    <property type="entry name" value="Niban2"/>
    <property type="match status" value="1"/>
</dbReference>
<dbReference type="PANTHER" id="PTHR14392:SF8">
    <property type="entry name" value="PH DOMAIN-CONTAINING PROTEIN DDB_G0267786"/>
    <property type="match status" value="1"/>
</dbReference>
<comment type="similarity">
    <text evidence="1">Belongs to the Niban family.</text>
</comment>
<dbReference type="Pfam" id="PF00169">
    <property type="entry name" value="PH"/>
    <property type="match status" value="1"/>
</dbReference>
<accession>F2DRM1</accession>
<sequence>MSFISSMFSSPIDASTNEDIKNTIKRVLDTFTPLYIKYYGIQMVKKALEEARAVPGPDWHLSTRPPGDVKFMEGWVLKRAGALKKSMQKRYFVVRPDYMIDYYVSEEEAKKEGGKKKGTIALCGYWVNEDANSGILKRLTALAEKMGIDTSSLPKPAEFAPQTMELYHSRRKSYYIQLENKEDFTAWVGQMRTCCWMVRGFKNKDSCHMAAFTEAVRQTRWKLGRWGWWGGAGTEEEILSDMIADELEWDIMGRIYSKIQGPWQVRQTVRSKVLGVIDKTVLAAVTPAWKAMSTAVETARPKLEPTIKEGTGPIGELQLKIMDQIKEGSLSIINPNMDQHVVPHLTKIIDIIRKPMTDSYDSSYQFFETTVIAKFEGKDDESHLKSQFRQLDYYPWSWHMWEITRKCDEMYDLLWALNVIFPDIWPWSLIWHAHDNLKKMMDNAVYTFEERIMKAREAGPIADMAALVETTKQSVLADYKHDGALKTVHYFRHILKSIVMPPLNKVLHPLVENILKPIQDAIPDAFKELVDVVEMFEQIINNIIDGAIDNVLG</sequence>
<dbReference type="InterPro" id="IPR001849">
    <property type="entry name" value="PH_domain"/>
</dbReference>
<dbReference type="AlphaFoldDB" id="F2DRM1"/>
<feature type="domain" description="PH" evidence="2">
    <location>
        <begin position="69"/>
        <end position="196"/>
    </location>
</feature>
<protein>
    <submittedName>
        <fullName evidence="3">Predicted protein</fullName>
    </submittedName>
</protein>
<dbReference type="PROSITE" id="PS50003">
    <property type="entry name" value="PH_DOMAIN"/>
    <property type="match status" value="1"/>
</dbReference>
<evidence type="ECO:0000313" key="3">
    <source>
        <dbReference type="EMBL" id="BAJ97742.1"/>
    </source>
</evidence>
<dbReference type="EMBL" id="AK366539">
    <property type="protein sequence ID" value="BAJ97742.1"/>
    <property type="molecule type" value="mRNA"/>
</dbReference>
<evidence type="ECO:0000259" key="2">
    <source>
        <dbReference type="PROSITE" id="PS50003"/>
    </source>
</evidence>
<dbReference type="SUPFAM" id="SSF50729">
    <property type="entry name" value="PH domain-like"/>
    <property type="match status" value="1"/>
</dbReference>
<dbReference type="SMART" id="SM00233">
    <property type="entry name" value="PH"/>
    <property type="match status" value="1"/>
</dbReference>
<proteinExistence type="evidence at transcript level"/>
<reference evidence="3" key="1">
    <citation type="journal article" date="2011" name="Plant Physiol.">
        <title>Comprehensive sequence analysis of 24,783 barley full-length cDNAs derived from 12 clone libraries.</title>
        <authorList>
            <person name="Matsumoto T."/>
            <person name="Tanaka T."/>
            <person name="Sakai H."/>
            <person name="Amano N."/>
            <person name="Kanamori H."/>
            <person name="Kurita K."/>
            <person name="Kikuta A."/>
            <person name="Kamiya K."/>
            <person name="Yamamoto M."/>
            <person name="Ikawa H."/>
            <person name="Fujii N."/>
            <person name="Hori K."/>
            <person name="Itoh T."/>
            <person name="Sato K."/>
        </authorList>
    </citation>
    <scope>NUCLEOTIDE SEQUENCE</scope>
    <source>
        <tissue evidence="3">Shoot and root</tissue>
    </source>
</reference>
<dbReference type="InterPro" id="IPR026088">
    <property type="entry name" value="Niban-like"/>
</dbReference>
<organism evidence="3">
    <name type="scientific">Hordeum vulgare subsp. vulgare</name>
    <name type="common">Domesticated barley</name>
    <dbReference type="NCBI Taxonomy" id="112509"/>
    <lineage>
        <taxon>Eukaryota</taxon>
        <taxon>Viridiplantae</taxon>
        <taxon>Streptophyta</taxon>
        <taxon>Embryophyta</taxon>
        <taxon>Tracheophyta</taxon>
        <taxon>Spermatophyta</taxon>
        <taxon>Magnoliopsida</taxon>
        <taxon>Liliopsida</taxon>
        <taxon>Poales</taxon>
        <taxon>Poaceae</taxon>
        <taxon>BOP clade</taxon>
        <taxon>Pooideae</taxon>
        <taxon>Triticodae</taxon>
        <taxon>Triticeae</taxon>
        <taxon>Hordeinae</taxon>
        <taxon>Hordeum</taxon>
    </lineage>
</organism>
<name>F2DRM1_HORVV</name>
<dbReference type="Gene3D" id="2.30.29.30">
    <property type="entry name" value="Pleckstrin-homology domain (PH domain)/Phosphotyrosine-binding domain (PTB)"/>
    <property type="match status" value="1"/>
</dbReference>